<dbReference type="EMBL" id="CP036261">
    <property type="protein sequence ID" value="QDS86168.1"/>
    <property type="molecule type" value="Genomic_DNA"/>
</dbReference>
<name>A0A517LU67_9BACT</name>
<proteinExistence type="predicted"/>
<dbReference type="AlphaFoldDB" id="A0A517LU67"/>
<reference evidence="1 2" key="1">
    <citation type="submission" date="2019-02" db="EMBL/GenBank/DDBJ databases">
        <title>Deep-cultivation of Planctomycetes and their phenomic and genomic characterization uncovers novel biology.</title>
        <authorList>
            <person name="Wiegand S."/>
            <person name="Jogler M."/>
            <person name="Boedeker C."/>
            <person name="Pinto D."/>
            <person name="Vollmers J."/>
            <person name="Rivas-Marin E."/>
            <person name="Kohn T."/>
            <person name="Peeters S.H."/>
            <person name="Heuer A."/>
            <person name="Rast P."/>
            <person name="Oberbeckmann S."/>
            <person name="Bunk B."/>
            <person name="Jeske O."/>
            <person name="Meyerdierks A."/>
            <person name="Storesund J.E."/>
            <person name="Kallscheuer N."/>
            <person name="Luecker S."/>
            <person name="Lage O.M."/>
            <person name="Pohl T."/>
            <person name="Merkel B.J."/>
            <person name="Hornburger P."/>
            <person name="Mueller R.-W."/>
            <person name="Bruemmer F."/>
            <person name="Labrenz M."/>
            <person name="Spormann A.M."/>
            <person name="Op den Camp H."/>
            <person name="Overmann J."/>
            <person name="Amann R."/>
            <person name="Jetten M.S.M."/>
            <person name="Mascher T."/>
            <person name="Medema M.H."/>
            <person name="Devos D.P."/>
            <person name="Kaster A.-K."/>
            <person name="Ovreas L."/>
            <person name="Rohde M."/>
            <person name="Galperin M.Y."/>
            <person name="Jogler C."/>
        </authorList>
    </citation>
    <scope>NUCLEOTIDE SEQUENCE [LARGE SCALE GENOMIC DNA]</scope>
    <source>
        <strain evidence="1 2">EC9</strain>
    </source>
</reference>
<evidence type="ECO:0000313" key="1">
    <source>
        <dbReference type="EMBL" id="QDS86168.1"/>
    </source>
</evidence>
<accession>A0A517LU67</accession>
<evidence type="ECO:0000313" key="2">
    <source>
        <dbReference type="Proteomes" id="UP000319557"/>
    </source>
</evidence>
<organism evidence="1 2">
    <name type="scientific">Rosistilla ulvae</name>
    <dbReference type="NCBI Taxonomy" id="1930277"/>
    <lineage>
        <taxon>Bacteria</taxon>
        <taxon>Pseudomonadati</taxon>
        <taxon>Planctomycetota</taxon>
        <taxon>Planctomycetia</taxon>
        <taxon>Pirellulales</taxon>
        <taxon>Pirellulaceae</taxon>
        <taxon>Rosistilla</taxon>
    </lineage>
</organism>
<dbReference type="OrthoDB" id="258964at2"/>
<keyword evidence="2" id="KW-1185">Reference proteome</keyword>
<sequence length="232" mass="26813">MATFDERFESETDWRDYINAEILPRFDDEVAKLLAIKDLREAATQSELMLNALADAFLVEAEWWRGTLPGREVIIAQLDLLDVSDDVIGSFHDLIAALSQLAASFDLFRQNGDFRPRDAVRQLPIVQDAIEDWLRWRGQELRRGVSVKAAVKVIDNDDAENLQKQWFGSDDFKNKVIVPIGKSERKGKPQLYDLSEIEKFAAKKHGLSESEKRRYAQRFREVSEIVWVKRCE</sequence>
<dbReference type="Proteomes" id="UP000319557">
    <property type="component" value="Chromosome"/>
</dbReference>
<dbReference type="KEGG" id="ruv:EC9_03270"/>
<dbReference type="RefSeq" id="WP_145341778.1">
    <property type="nucleotide sequence ID" value="NZ_CP036261.1"/>
</dbReference>
<protein>
    <submittedName>
        <fullName evidence="1">Uncharacterized protein</fullName>
    </submittedName>
</protein>
<gene>
    <name evidence="1" type="ORF">EC9_03270</name>
</gene>